<evidence type="ECO:0000313" key="5">
    <source>
        <dbReference type="EMBL" id="MEF3831714.1"/>
    </source>
</evidence>
<keyword evidence="2" id="KW-0238">DNA-binding</keyword>
<accession>A0ABU7XMG2</accession>
<sequence length="329" mass="38720">MKKKRRDTENYELIDLIALKTSLKEHISEEIHKIEEEGLTKIERHIVPKYGKGMIIEFHFNNVVISISRYRLNHDFKIYNQGEKNKLQLSFLLEGEKIIGLNNTIEELLYESQECYTAYIKTYAGYNKISGGKPFKEIKITLSESFLRQHGISKEIEFKKLTDNNLIIPITNDLFSVLSDLETKKIKGISRKIYLEAKVLEILAIQINNYKNINIDGLSVQHNKHLKKLYNLKQFLKNNLDKNYSMNQLVKQVGLNESVLRSEFKRVFESTISKYFVEEKMIRAKYLLENTELPIYEIAESVGYKNATHFSAAFKRFYNERPKEFRVKI</sequence>
<gene>
    <name evidence="5" type="ORF">N1F79_01105</name>
</gene>
<dbReference type="InterPro" id="IPR053142">
    <property type="entry name" value="PchR_regulatory_protein"/>
</dbReference>
<dbReference type="PRINTS" id="PR00032">
    <property type="entry name" value="HTHARAC"/>
</dbReference>
<evidence type="ECO:0000259" key="4">
    <source>
        <dbReference type="PROSITE" id="PS01124"/>
    </source>
</evidence>
<dbReference type="InterPro" id="IPR018060">
    <property type="entry name" value="HTH_AraC"/>
</dbReference>
<evidence type="ECO:0000256" key="2">
    <source>
        <dbReference type="ARBA" id="ARBA00023125"/>
    </source>
</evidence>
<reference evidence="5 6" key="1">
    <citation type="submission" date="2022-09" db="EMBL/GenBank/DDBJ databases">
        <title>Genome sequencing of Flavivirga sp. MEBiC05379.</title>
        <authorList>
            <person name="Oh H.-M."/>
            <person name="Kwon K.K."/>
            <person name="Park M.J."/>
            <person name="Yang S.-H."/>
        </authorList>
    </citation>
    <scope>NUCLEOTIDE SEQUENCE [LARGE SCALE GENOMIC DNA]</scope>
    <source>
        <strain evidence="5 6">MEBiC05379</strain>
    </source>
</reference>
<dbReference type="PANTHER" id="PTHR47893:SF1">
    <property type="entry name" value="REGULATORY PROTEIN PCHR"/>
    <property type="match status" value="1"/>
</dbReference>
<evidence type="ECO:0000256" key="1">
    <source>
        <dbReference type="ARBA" id="ARBA00023015"/>
    </source>
</evidence>
<evidence type="ECO:0000313" key="6">
    <source>
        <dbReference type="Proteomes" id="UP001337305"/>
    </source>
</evidence>
<dbReference type="SMART" id="SM00342">
    <property type="entry name" value="HTH_ARAC"/>
    <property type="match status" value="1"/>
</dbReference>
<keyword evidence="1" id="KW-0805">Transcription regulation</keyword>
<dbReference type="PROSITE" id="PS01124">
    <property type="entry name" value="HTH_ARAC_FAMILY_2"/>
    <property type="match status" value="1"/>
</dbReference>
<name>A0ABU7XMG2_9FLAO</name>
<dbReference type="RefSeq" id="WP_303308718.1">
    <property type="nucleotide sequence ID" value="NZ_JAODOP010000001.1"/>
</dbReference>
<organism evidence="5 6">
    <name type="scientific">Flavivirga spongiicola</name>
    <dbReference type="NCBI Taxonomy" id="421621"/>
    <lineage>
        <taxon>Bacteria</taxon>
        <taxon>Pseudomonadati</taxon>
        <taxon>Bacteroidota</taxon>
        <taxon>Flavobacteriia</taxon>
        <taxon>Flavobacteriales</taxon>
        <taxon>Flavobacteriaceae</taxon>
        <taxon>Flavivirga</taxon>
    </lineage>
</organism>
<comment type="caution">
    <text evidence="5">The sequence shown here is derived from an EMBL/GenBank/DDBJ whole genome shotgun (WGS) entry which is preliminary data.</text>
</comment>
<dbReference type="EMBL" id="JAODOP010000001">
    <property type="protein sequence ID" value="MEF3831714.1"/>
    <property type="molecule type" value="Genomic_DNA"/>
</dbReference>
<dbReference type="Pfam" id="PF12833">
    <property type="entry name" value="HTH_18"/>
    <property type="match status" value="1"/>
</dbReference>
<feature type="domain" description="HTH araC/xylS-type" evidence="4">
    <location>
        <begin position="230"/>
        <end position="328"/>
    </location>
</feature>
<dbReference type="InterPro" id="IPR009057">
    <property type="entry name" value="Homeodomain-like_sf"/>
</dbReference>
<dbReference type="InterPro" id="IPR020449">
    <property type="entry name" value="Tscrpt_reg_AraC-type_HTH"/>
</dbReference>
<proteinExistence type="predicted"/>
<protein>
    <submittedName>
        <fullName evidence="5">AraC family transcriptional regulator</fullName>
    </submittedName>
</protein>
<dbReference type="Gene3D" id="1.10.10.60">
    <property type="entry name" value="Homeodomain-like"/>
    <property type="match status" value="1"/>
</dbReference>
<evidence type="ECO:0000256" key="3">
    <source>
        <dbReference type="ARBA" id="ARBA00023163"/>
    </source>
</evidence>
<dbReference type="PANTHER" id="PTHR47893">
    <property type="entry name" value="REGULATORY PROTEIN PCHR"/>
    <property type="match status" value="1"/>
</dbReference>
<keyword evidence="3" id="KW-0804">Transcription</keyword>
<keyword evidence="6" id="KW-1185">Reference proteome</keyword>
<dbReference type="Proteomes" id="UP001337305">
    <property type="component" value="Unassembled WGS sequence"/>
</dbReference>
<dbReference type="SUPFAM" id="SSF46689">
    <property type="entry name" value="Homeodomain-like"/>
    <property type="match status" value="1"/>
</dbReference>